<dbReference type="PROSITE" id="PS00356">
    <property type="entry name" value="HTH_LACI_1"/>
    <property type="match status" value="1"/>
</dbReference>
<evidence type="ECO:0000256" key="2">
    <source>
        <dbReference type="ARBA" id="ARBA00023125"/>
    </source>
</evidence>
<dbReference type="SMART" id="SM00354">
    <property type="entry name" value="HTH_LACI"/>
    <property type="match status" value="1"/>
</dbReference>
<dbReference type="Pfam" id="PF00356">
    <property type="entry name" value="LacI"/>
    <property type="match status" value="1"/>
</dbReference>
<evidence type="ECO:0000259" key="4">
    <source>
        <dbReference type="PROSITE" id="PS50932"/>
    </source>
</evidence>
<dbReference type="OrthoDB" id="9805774at2"/>
<reference evidence="5 6" key="1">
    <citation type="submission" date="2015-07" db="EMBL/GenBank/DDBJ databases">
        <title>Whole genome sequencing of Bosea vaviloviae isolated from cave pool.</title>
        <authorList>
            <person name="Tan N.E.H."/>
            <person name="Lee Y.P."/>
            <person name="Gan H.M."/>
            <person name="Barton H."/>
            <person name="Savka M.A."/>
        </authorList>
    </citation>
    <scope>NUCLEOTIDE SEQUENCE [LARGE SCALE GENOMIC DNA]</scope>
    <source>
        <strain evidence="5 6">SD260</strain>
    </source>
</reference>
<accession>A0A0N1F5N1</accession>
<dbReference type="EMBL" id="LGSZ01000028">
    <property type="protein sequence ID" value="KPH81490.1"/>
    <property type="molecule type" value="Genomic_DNA"/>
</dbReference>
<dbReference type="InterPro" id="IPR028082">
    <property type="entry name" value="Peripla_BP_I"/>
</dbReference>
<dbReference type="AlphaFoldDB" id="A0A0N1F5N1"/>
<dbReference type="SUPFAM" id="SSF53822">
    <property type="entry name" value="Periplasmic binding protein-like I"/>
    <property type="match status" value="1"/>
</dbReference>
<dbReference type="PROSITE" id="PS50932">
    <property type="entry name" value="HTH_LACI_2"/>
    <property type="match status" value="1"/>
</dbReference>
<comment type="caution">
    <text evidence="5">The sequence shown here is derived from an EMBL/GenBank/DDBJ whole genome shotgun (WGS) entry which is preliminary data.</text>
</comment>
<dbReference type="InterPro" id="IPR010982">
    <property type="entry name" value="Lambda_DNA-bd_dom_sf"/>
</dbReference>
<dbReference type="PANTHER" id="PTHR30146:SF152">
    <property type="entry name" value="TRANSCRIPTIONAL REGULATORY PROTEIN"/>
    <property type="match status" value="1"/>
</dbReference>
<organism evidence="5 6">
    <name type="scientific">Bosea vaviloviae</name>
    <dbReference type="NCBI Taxonomy" id="1526658"/>
    <lineage>
        <taxon>Bacteria</taxon>
        <taxon>Pseudomonadati</taxon>
        <taxon>Pseudomonadota</taxon>
        <taxon>Alphaproteobacteria</taxon>
        <taxon>Hyphomicrobiales</taxon>
        <taxon>Boseaceae</taxon>
        <taxon>Bosea</taxon>
    </lineage>
</organism>
<keyword evidence="3" id="KW-0804">Transcription</keyword>
<dbReference type="Proteomes" id="UP000037822">
    <property type="component" value="Unassembled WGS sequence"/>
</dbReference>
<evidence type="ECO:0000313" key="5">
    <source>
        <dbReference type="EMBL" id="KPH81490.1"/>
    </source>
</evidence>
<keyword evidence="1" id="KW-0805">Transcription regulation</keyword>
<dbReference type="CDD" id="cd01392">
    <property type="entry name" value="HTH_LacI"/>
    <property type="match status" value="1"/>
</dbReference>
<dbReference type="Gene3D" id="1.10.260.40">
    <property type="entry name" value="lambda repressor-like DNA-binding domains"/>
    <property type="match status" value="1"/>
</dbReference>
<dbReference type="GO" id="GO:0003700">
    <property type="term" value="F:DNA-binding transcription factor activity"/>
    <property type="evidence" value="ECO:0007669"/>
    <property type="project" value="TreeGrafter"/>
</dbReference>
<sequence length="364" mass="39696">MVRRILPLSAAASDETFVEGAPRRRASARIDDVAARAGVSTATVDRVLNQRPGVRAVTVQRVLKAASEIGYTIDDALPAGALRPLRLAFLLPAGSNRFLAMVGRQIAGSQDQLASFNMRARVDYIESFKPELLAQHLKKVGRDVDGIAFMALEHPTVREAVDWLADRGVPAVTLISDIANTRRVAYVGLDNRSAGRTAGYLLARFIGRKPAKVAMIAGSLSYRAHEEREMGFLHLFEDLFPQIQVVGLREGHDEEARNYRQTKTLLAQHPDLAGIYNIGGGPEGIARALKESGRQHEVVFVGHGLTPDTRSLLIEGAMDAVITQNPQAAMMDCVSIFANLRAGRPASQGVERPRTEIVLRENLP</sequence>
<evidence type="ECO:0000256" key="3">
    <source>
        <dbReference type="ARBA" id="ARBA00023163"/>
    </source>
</evidence>
<dbReference type="InterPro" id="IPR000843">
    <property type="entry name" value="HTH_LacI"/>
</dbReference>
<dbReference type="PATRIC" id="fig|1526658.3.peg.2054"/>
<dbReference type="GO" id="GO:0000976">
    <property type="term" value="F:transcription cis-regulatory region binding"/>
    <property type="evidence" value="ECO:0007669"/>
    <property type="project" value="TreeGrafter"/>
</dbReference>
<dbReference type="SUPFAM" id="SSF47413">
    <property type="entry name" value="lambda repressor-like DNA-binding domains"/>
    <property type="match status" value="1"/>
</dbReference>
<dbReference type="CDD" id="cd06307">
    <property type="entry name" value="PBP1_sugar_binding"/>
    <property type="match status" value="1"/>
</dbReference>
<proteinExistence type="predicted"/>
<dbReference type="Gene3D" id="3.40.50.2300">
    <property type="match status" value="2"/>
</dbReference>
<feature type="domain" description="HTH lacI-type" evidence="4">
    <location>
        <begin position="28"/>
        <end position="87"/>
    </location>
</feature>
<protein>
    <submittedName>
        <fullName evidence="5">LacI family transcriptional regulator</fullName>
    </submittedName>
</protein>
<dbReference type="RefSeq" id="WP_054208321.1">
    <property type="nucleotide sequence ID" value="NZ_LGSZ01000028.1"/>
</dbReference>
<keyword evidence="2" id="KW-0238">DNA-binding</keyword>
<keyword evidence="6" id="KW-1185">Reference proteome</keyword>
<evidence type="ECO:0000313" key="6">
    <source>
        <dbReference type="Proteomes" id="UP000037822"/>
    </source>
</evidence>
<dbReference type="PANTHER" id="PTHR30146">
    <property type="entry name" value="LACI-RELATED TRANSCRIPTIONAL REPRESSOR"/>
    <property type="match status" value="1"/>
</dbReference>
<dbReference type="Pfam" id="PF13407">
    <property type="entry name" value="Peripla_BP_4"/>
    <property type="match status" value="1"/>
</dbReference>
<evidence type="ECO:0000256" key="1">
    <source>
        <dbReference type="ARBA" id="ARBA00023015"/>
    </source>
</evidence>
<dbReference type="InterPro" id="IPR025997">
    <property type="entry name" value="SBP_2_dom"/>
</dbReference>
<gene>
    <name evidence="5" type="ORF">AE618_06925</name>
</gene>
<name>A0A0N1F5N1_9HYPH</name>